<name>A0A2H3JE80_WOLCO</name>
<feature type="transmembrane region" description="Helical" evidence="2">
    <location>
        <begin position="47"/>
        <end position="67"/>
    </location>
</feature>
<dbReference type="OMA" id="LLMIHIG"/>
<reference evidence="3 4" key="1">
    <citation type="journal article" date="2012" name="Science">
        <title>The Paleozoic origin of enzymatic lignin decomposition reconstructed from 31 fungal genomes.</title>
        <authorList>
            <person name="Floudas D."/>
            <person name="Binder M."/>
            <person name="Riley R."/>
            <person name="Barry K."/>
            <person name="Blanchette R.A."/>
            <person name="Henrissat B."/>
            <person name="Martinez A.T."/>
            <person name="Otillar R."/>
            <person name="Spatafora J.W."/>
            <person name="Yadav J.S."/>
            <person name="Aerts A."/>
            <person name="Benoit I."/>
            <person name="Boyd A."/>
            <person name="Carlson A."/>
            <person name="Copeland A."/>
            <person name="Coutinho P.M."/>
            <person name="de Vries R.P."/>
            <person name="Ferreira P."/>
            <person name="Findley K."/>
            <person name="Foster B."/>
            <person name="Gaskell J."/>
            <person name="Glotzer D."/>
            <person name="Gorecki P."/>
            <person name="Heitman J."/>
            <person name="Hesse C."/>
            <person name="Hori C."/>
            <person name="Igarashi K."/>
            <person name="Jurgens J.A."/>
            <person name="Kallen N."/>
            <person name="Kersten P."/>
            <person name="Kohler A."/>
            <person name="Kuees U."/>
            <person name="Kumar T.K.A."/>
            <person name="Kuo A."/>
            <person name="LaButti K."/>
            <person name="Larrondo L.F."/>
            <person name="Lindquist E."/>
            <person name="Ling A."/>
            <person name="Lombard V."/>
            <person name="Lucas S."/>
            <person name="Lundell T."/>
            <person name="Martin R."/>
            <person name="McLaughlin D.J."/>
            <person name="Morgenstern I."/>
            <person name="Morin E."/>
            <person name="Murat C."/>
            <person name="Nagy L.G."/>
            <person name="Nolan M."/>
            <person name="Ohm R.A."/>
            <person name="Patyshakuliyeva A."/>
            <person name="Rokas A."/>
            <person name="Ruiz-Duenas F.J."/>
            <person name="Sabat G."/>
            <person name="Salamov A."/>
            <person name="Samejima M."/>
            <person name="Schmutz J."/>
            <person name="Slot J.C."/>
            <person name="St John F."/>
            <person name="Stenlid J."/>
            <person name="Sun H."/>
            <person name="Sun S."/>
            <person name="Syed K."/>
            <person name="Tsang A."/>
            <person name="Wiebenga A."/>
            <person name="Young D."/>
            <person name="Pisabarro A."/>
            <person name="Eastwood D.C."/>
            <person name="Martin F."/>
            <person name="Cullen D."/>
            <person name="Grigoriev I.V."/>
            <person name="Hibbett D.S."/>
        </authorList>
    </citation>
    <scope>NUCLEOTIDE SEQUENCE [LARGE SCALE GENOMIC DNA]</scope>
    <source>
        <strain evidence="3 4">MD-104</strain>
    </source>
</reference>
<feature type="transmembrane region" description="Helical" evidence="2">
    <location>
        <begin position="79"/>
        <end position="96"/>
    </location>
</feature>
<evidence type="ECO:0000313" key="3">
    <source>
        <dbReference type="EMBL" id="PCH38123.1"/>
    </source>
</evidence>
<dbReference type="AlphaFoldDB" id="A0A2H3JE80"/>
<evidence type="ECO:0000256" key="2">
    <source>
        <dbReference type="SAM" id="Phobius"/>
    </source>
</evidence>
<keyword evidence="2" id="KW-1133">Transmembrane helix</keyword>
<organism evidence="3 4">
    <name type="scientific">Wolfiporia cocos (strain MD-104)</name>
    <name type="common">Brown rot fungus</name>
    <dbReference type="NCBI Taxonomy" id="742152"/>
    <lineage>
        <taxon>Eukaryota</taxon>
        <taxon>Fungi</taxon>
        <taxon>Dikarya</taxon>
        <taxon>Basidiomycota</taxon>
        <taxon>Agaricomycotina</taxon>
        <taxon>Agaricomycetes</taxon>
        <taxon>Polyporales</taxon>
        <taxon>Phaeolaceae</taxon>
        <taxon>Wolfiporia</taxon>
    </lineage>
</organism>
<feature type="transmembrane region" description="Helical" evidence="2">
    <location>
        <begin position="12"/>
        <end position="35"/>
    </location>
</feature>
<dbReference type="EMBL" id="KB467942">
    <property type="protein sequence ID" value="PCH38123.1"/>
    <property type="molecule type" value="Genomic_DNA"/>
</dbReference>
<dbReference type="OrthoDB" id="3065653at2759"/>
<evidence type="ECO:0000256" key="1">
    <source>
        <dbReference type="SAM" id="MobiDB-lite"/>
    </source>
</evidence>
<dbReference type="Proteomes" id="UP000218811">
    <property type="component" value="Unassembled WGS sequence"/>
</dbReference>
<keyword evidence="2" id="KW-0472">Membrane</keyword>
<sequence>MDPWTRFLRIRTVAFFSIMLLSLVWCTLLCVEAFLRYDESDPSQRNLVLVLILVNSVAAVALPALILMRFNAKFEGVRLFFILIFLVGTAALFTVWNPTFMCYGTENVCRRIDLFILILSWVNPALLVIYSAGLVAISYWRVRHPESPVLTEKRQSELPIMSPPPESMRTSSGMFGAGLTIQSDRHNGVVPPLPSSYNQAVSEQGKRRSSQLIDDISPRSSARLSKSRPKWFF</sequence>
<evidence type="ECO:0000313" key="4">
    <source>
        <dbReference type="Proteomes" id="UP000218811"/>
    </source>
</evidence>
<dbReference type="STRING" id="742152.A0A2H3JE80"/>
<accession>A0A2H3JE80</accession>
<feature type="transmembrane region" description="Helical" evidence="2">
    <location>
        <begin position="116"/>
        <end position="140"/>
    </location>
</feature>
<keyword evidence="4" id="KW-1185">Reference proteome</keyword>
<keyword evidence="2" id="KW-0812">Transmembrane</keyword>
<protein>
    <submittedName>
        <fullName evidence="3">Uncharacterized protein</fullName>
    </submittedName>
</protein>
<feature type="region of interest" description="Disordered" evidence="1">
    <location>
        <begin position="192"/>
        <end position="233"/>
    </location>
</feature>
<proteinExistence type="predicted"/>
<gene>
    <name evidence="3" type="ORF">WOLCODRAFT_136054</name>
</gene>